<keyword evidence="5" id="KW-0479">Metal-binding</keyword>
<reference evidence="11" key="4">
    <citation type="submission" date="2025-09" db="UniProtKB">
        <authorList>
            <consortium name="Ensembl"/>
        </authorList>
    </citation>
    <scope>IDENTIFICATION</scope>
</reference>
<proteinExistence type="inferred from homology"/>
<dbReference type="Pfam" id="PF10601">
    <property type="entry name" value="zf-LITAF-like"/>
    <property type="match status" value="1"/>
</dbReference>
<dbReference type="STRING" id="8154.ENSACLP00000009210"/>
<dbReference type="GeneID" id="113020000"/>
<dbReference type="GO" id="GO:0098560">
    <property type="term" value="C:cytoplasmic side of late endosome membrane"/>
    <property type="evidence" value="ECO:0007669"/>
    <property type="project" value="TreeGrafter"/>
</dbReference>
<evidence type="ECO:0000313" key="12">
    <source>
        <dbReference type="Proteomes" id="UP000265100"/>
    </source>
</evidence>
<evidence type="ECO:0000256" key="1">
    <source>
        <dbReference type="ARBA" id="ARBA00004125"/>
    </source>
</evidence>
<keyword evidence="12" id="KW-1185">Reference proteome</keyword>
<evidence type="ECO:0000256" key="2">
    <source>
        <dbReference type="ARBA" id="ARBA00004414"/>
    </source>
</evidence>
<feature type="coiled-coil region" evidence="8">
    <location>
        <begin position="7"/>
        <end position="90"/>
    </location>
</feature>
<comment type="subcellular location">
    <subcellularLocation>
        <location evidence="1">Endosome membrane</location>
        <topology evidence="1">Peripheral membrane protein</topology>
        <orientation evidence="1">Cytoplasmic side</orientation>
    </subcellularLocation>
    <subcellularLocation>
        <location evidence="2">Late endosome membrane</location>
    </subcellularLocation>
    <subcellularLocation>
        <location evidence="3">Lysosome membrane</location>
        <topology evidence="3">Peripheral membrane protein</topology>
        <orientation evidence="3">Cytoplasmic side</orientation>
    </subcellularLocation>
</comment>
<keyword evidence="9" id="KW-0812">Transmembrane</keyword>
<organism evidence="11 12">
    <name type="scientific">Astatotilapia calliptera</name>
    <name type="common">Eastern happy</name>
    <name type="synonym">Chromis callipterus</name>
    <dbReference type="NCBI Taxonomy" id="8154"/>
    <lineage>
        <taxon>Eukaryota</taxon>
        <taxon>Metazoa</taxon>
        <taxon>Chordata</taxon>
        <taxon>Craniata</taxon>
        <taxon>Vertebrata</taxon>
        <taxon>Euteleostomi</taxon>
        <taxon>Actinopterygii</taxon>
        <taxon>Neopterygii</taxon>
        <taxon>Teleostei</taxon>
        <taxon>Neoteleostei</taxon>
        <taxon>Acanthomorphata</taxon>
        <taxon>Ovalentaria</taxon>
        <taxon>Cichlomorphae</taxon>
        <taxon>Cichliformes</taxon>
        <taxon>Cichlidae</taxon>
        <taxon>African cichlids</taxon>
        <taxon>Pseudocrenilabrinae</taxon>
        <taxon>Haplochromini</taxon>
        <taxon>Astatotilapia</taxon>
    </lineage>
</organism>
<dbReference type="RefSeq" id="XP_026019457.1">
    <property type="nucleotide sequence ID" value="XM_026163672.1"/>
</dbReference>
<evidence type="ECO:0000256" key="4">
    <source>
        <dbReference type="ARBA" id="ARBA00005975"/>
    </source>
</evidence>
<dbReference type="PANTHER" id="PTHR23292">
    <property type="entry name" value="LIPOPOLYSACCHARIDE-INDUCED TUMOR NECROSIS FACTOR-ALPHA FACTOR"/>
    <property type="match status" value="1"/>
</dbReference>
<evidence type="ECO:0000256" key="9">
    <source>
        <dbReference type="SAM" id="Phobius"/>
    </source>
</evidence>
<feature type="domain" description="LITAF" evidence="10">
    <location>
        <begin position="125"/>
        <end position="209"/>
    </location>
</feature>
<dbReference type="AlphaFoldDB" id="A0A3P8NWW0"/>
<evidence type="ECO:0000256" key="6">
    <source>
        <dbReference type="ARBA" id="ARBA00022833"/>
    </source>
</evidence>
<keyword evidence="6" id="KW-0862">Zinc</keyword>
<reference evidence="12" key="2">
    <citation type="submission" date="2023-03" db="EMBL/GenBank/DDBJ databases">
        <authorList>
            <consortium name="Wellcome Sanger Institute Data Sharing"/>
        </authorList>
    </citation>
    <scope>NUCLEOTIDE SEQUENCE [LARGE SCALE GENOMIC DNA]</scope>
</reference>
<reference evidence="11" key="3">
    <citation type="submission" date="2025-08" db="UniProtKB">
        <authorList>
            <consortium name="Ensembl"/>
        </authorList>
    </citation>
    <scope>IDENTIFICATION</scope>
</reference>
<dbReference type="InterPro" id="IPR037519">
    <property type="entry name" value="LITAF_fam"/>
</dbReference>
<protein>
    <recommendedName>
        <fullName evidence="10">LITAF domain-containing protein</fullName>
    </recommendedName>
</protein>
<keyword evidence="7 9" id="KW-0472">Membrane</keyword>
<keyword evidence="8" id="KW-0175">Coiled coil</keyword>
<dbReference type="PROSITE" id="PS51837">
    <property type="entry name" value="LITAF"/>
    <property type="match status" value="1"/>
</dbReference>
<dbReference type="GO" id="GO:0005634">
    <property type="term" value="C:nucleus"/>
    <property type="evidence" value="ECO:0007669"/>
    <property type="project" value="TreeGrafter"/>
</dbReference>
<evidence type="ECO:0000256" key="3">
    <source>
        <dbReference type="ARBA" id="ARBA00004630"/>
    </source>
</evidence>
<dbReference type="InterPro" id="IPR006629">
    <property type="entry name" value="LITAF"/>
</dbReference>
<dbReference type="SMART" id="SM00714">
    <property type="entry name" value="LITAF"/>
    <property type="match status" value="1"/>
</dbReference>
<evidence type="ECO:0000256" key="8">
    <source>
        <dbReference type="SAM" id="Coils"/>
    </source>
</evidence>
<keyword evidence="9" id="KW-1133">Transmembrane helix</keyword>
<dbReference type="OMA" id="TQCPECM"/>
<evidence type="ECO:0000256" key="5">
    <source>
        <dbReference type="ARBA" id="ARBA00022723"/>
    </source>
</evidence>
<evidence type="ECO:0000259" key="10">
    <source>
        <dbReference type="PROSITE" id="PS51837"/>
    </source>
</evidence>
<feature type="transmembrane region" description="Helical" evidence="9">
    <location>
        <begin position="163"/>
        <end position="186"/>
    </location>
</feature>
<dbReference type="GeneTree" id="ENSGT00940000163474"/>
<comment type="similarity">
    <text evidence="4">Belongs to the CDIP1/LITAF family.</text>
</comment>
<sequence length="210" mass="23657">MDLDSELKEIATEMKHLSLKRVQLKERKNILCIFQELRNRAEFGQTEEAVSTQKEIESIDEKLKELNEKQSELQKNYDNMLNAAKNKQHKKVVSFTDKENIDSAAPPSPPPGSNIVYVVAPPTIPAPEVVLELDKLPAAPCRTQCPECRQFITTETFSSVSSVTWLVCIMTALVGCVAGCCLIPFCMDRFKSTNHRCPKCRTLITTIKKL</sequence>
<reference evidence="11 12" key="1">
    <citation type="submission" date="2018-05" db="EMBL/GenBank/DDBJ databases">
        <authorList>
            <person name="Datahose"/>
        </authorList>
    </citation>
    <scope>NUCLEOTIDE SEQUENCE</scope>
</reference>
<dbReference type="Proteomes" id="UP000265100">
    <property type="component" value="Chromosome 4"/>
</dbReference>
<dbReference type="Ensembl" id="ENSACLT00000009428.2">
    <property type="protein sequence ID" value="ENSACLP00000009210.1"/>
    <property type="gene ID" value="ENSACLG00000006283.2"/>
</dbReference>
<dbReference type="GO" id="GO:0098574">
    <property type="term" value="C:cytoplasmic side of lysosomal membrane"/>
    <property type="evidence" value="ECO:0007669"/>
    <property type="project" value="TreeGrafter"/>
</dbReference>
<evidence type="ECO:0000256" key="7">
    <source>
        <dbReference type="ARBA" id="ARBA00023136"/>
    </source>
</evidence>
<dbReference type="GO" id="GO:0008270">
    <property type="term" value="F:zinc ion binding"/>
    <property type="evidence" value="ECO:0007669"/>
    <property type="project" value="TreeGrafter"/>
</dbReference>
<dbReference type="PANTHER" id="PTHR23292:SF35">
    <property type="entry name" value="LITAF DOMAIN-CONTAINING PROTEIN"/>
    <property type="match status" value="1"/>
</dbReference>
<accession>A0A3P8NWW0</accession>
<evidence type="ECO:0000313" key="11">
    <source>
        <dbReference type="Ensembl" id="ENSACLP00000009210.1"/>
    </source>
</evidence>
<dbReference type="OrthoDB" id="4713066at2759"/>
<name>A0A3P8NWW0_ASTCA</name>